<dbReference type="KEGG" id="marp:QYS47_01310"/>
<gene>
    <name evidence="1" type="ORF">QYS47_01310</name>
</gene>
<accession>A0AA49GER4</accession>
<evidence type="ECO:0000313" key="1">
    <source>
        <dbReference type="EMBL" id="WKK81069.1"/>
    </source>
</evidence>
<organism evidence="1">
    <name type="scientific">Marivirga arenosa</name>
    <dbReference type="NCBI Taxonomy" id="3059076"/>
    <lineage>
        <taxon>Bacteria</taxon>
        <taxon>Pseudomonadati</taxon>
        <taxon>Bacteroidota</taxon>
        <taxon>Cytophagia</taxon>
        <taxon>Cytophagales</taxon>
        <taxon>Marivirgaceae</taxon>
        <taxon>Marivirga</taxon>
    </lineage>
</organism>
<name>A0AA49GER4_9BACT</name>
<sequence length="74" mass="8806">MNQNKNLKEFWKIIMQQLVIQQIEREKDLLFASPKEHYNGVLQISQQVFQETPNKYFASYLIMTPETLSSLKKS</sequence>
<proteinExistence type="predicted"/>
<protein>
    <submittedName>
        <fullName evidence="1">Uncharacterized protein</fullName>
    </submittedName>
</protein>
<dbReference type="AlphaFoldDB" id="A0AA49GER4"/>
<dbReference type="Proteomes" id="UP001232019">
    <property type="component" value="Chromosome"/>
</dbReference>
<dbReference type="EMBL" id="CP129968">
    <property type="protein sequence ID" value="WKK81069.1"/>
    <property type="molecule type" value="Genomic_DNA"/>
</dbReference>
<reference evidence="1" key="1">
    <citation type="submission" date="2023-08" db="EMBL/GenBank/DDBJ databases">
        <title>Comparative genomics and taxonomic characterization of three novel marine species of genus Marivirga.</title>
        <authorList>
            <person name="Muhammad N."/>
            <person name="Kim S.-G."/>
        </authorList>
    </citation>
    <scope>NUCLEOTIDE SEQUENCE</scope>
    <source>
        <strain evidence="1">BKB1-2</strain>
    </source>
</reference>
<dbReference type="RefSeq" id="WP_302126045.1">
    <property type="nucleotide sequence ID" value="NZ_CP129968.2"/>
</dbReference>